<sequence>RSGSACAVVTKRQREVNEKYHKKAGELDLEQGTAAGSTGPFRKE</sequence>
<proteinExistence type="predicted"/>
<gene>
    <name evidence="2" type="ORF">S03H2_27195</name>
</gene>
<name>X1HQ21_9ZZZZ</name>
<evidence type="ECO:0000313" key="2">
    <source>
        <dbReference type="EMBL" id="GAH59145.1"/>
    </source>
</evidence>
<comment type="caution">
    <text evidence="2">The sequence shown here is derived from an EMBL/GenBank/DDBJ whole genome shotgun (WGS) entry which is preliminary data.</text>
</comment>
<reference evidence="2" key="1">
    <citation type="journal article" date="2014" name="Front. Microbiol.">
        <title>High frequency of phylogenetically diverse reductive dehalogenase-homologous genes in deep subseafloor sedimentary metagenomes.</title>
        <authorList>
            <person name="Kawai M."/>
            <person name="Futagami T."/>
            <person name="Toyoda A."/>
            <person name="Takaki Y."/>
            <person name="Nishi S."/>
            <person name="Hori S."/>
            <person name="Arai W."/>
            <person name="Tsubouchi T."/>
            <person name="Morono Y."/>
            <person name="Uchiyama I."/>
            <person name="Ito T."/>
            <person name="Fujiyama A."/>
            <person name="Inagaki F."/>
            <person name="Takami H."/>
        </authorList>
    </citation>
    <scope>NUCLEOTIDE SEQUENCE</scope>
    <source>
        <strain evidence="2">Expedition CK06-06</strain>
    </source>
</reference>
<dbReference type="AlphaFoldDB" id="X1HQ21"/>
<feature type="non-terminal residue" evidence="2">
    <location>
        <position position="44"/>
    </location>
</feature>
<organism evidence="2">
    <name type="scientific">marine sediment metagenome</name>
    <dbReference type="NCBI Taxonomy" id="412755"/>
    <lineage>
        <taxon>unclassified sequences</taxon>
        <taxon>metagenomes</taxon>
        <taxon>ecological metagenomes</taxon>
    </lineage>
</organism>
<evidence type="ECO:0000256" key="1">
    <source>
        <dbReference type="SAM" id="MobiDB-lite"/>
    </source>
</evidence>
<feature type="non-terminal residue" evidence="2">
    <location>
        <position position="1"/>
    </location>
</feature>
<feature type="region of interest" description="Disordered" evidence="1">
    <location>
        <begin position="23"/>
        <end position="44"/>
    </location>
</feature>
<dbReference type="EMBL" id="BARU01016176">
    <property type="protein sequence ID" value="GAH59145.1"/>
    <property type="molecule type" value="Genomic_DNA"/>
</dbReference>
<accession>X1HQ21</accession>
<protein>
    <submittedName>
        <fullName evidence="2">Uncharacterized protein</fullName>
    </submittedName>
</protein>